<name>K0X119_9BACT</name>
<evidence type="ECO:0000313" key="6">
    <source>
        <dbReference type="Proteomes" id="UP000006044"/>
    </source>
</evidence>
<reference evidence="5 6" key="1">
    <citation type="submission" date="2012-08" db="EMBL/GenBank/DDBJ databases">
        <title>The Genome Sequence of Barnesiella intestinihominis YIT 11860.</title>
        <authorList>
            <consortium name="The Broad Institute Genome Sequencing Platform"/>
            <person name="Earl A."/>
            <person name="Ward D."/>
            <person name="Feldgarden M."/>
            <person name="Gevers D."/>
            <person name="Morotomi M."/>
            <person name="Walker B."/>
            <person name="Young S.K."/>
            <person name="Zeng Q."/>
            <person name="Gargeya S."/>
            <person name="Fitzgerald M."/>
            <person name="Haas B."/>
            <person name="Abouelleil A."/>
            <person name="Alvarado L."/>
            <person name="Arachchi H.M."/>
            <person name="Berlin A.M."/>
            <person name="Chapman S.B."/>
            <person name="Goldberg J."/>
            <person name="Griggs A."/>
            <person name="Gujja S."/>
            <person name="Hansen M."/>
            <person name="Howarth C."/>
            <person name="Imamovic A."/>
            <person name="Larimer J."/>
            <person name="McCowen C."/>
            <person name="Montmayeur A."/>
            <person name="Murphy C."/>
            <person name="Neiman D."/>
            <person name="Pearson M."/>
            <person name="Priest M."/>
            <person name="Roberts A."/>
            <person name="Saif S."/>
            <person name="Shea T."/>
            <person name="Sisk P."/>
            <person name="Sykes S."/>
            <person name="Wortman J."/>
            <person name="Nusbaum C."/>
            <person name="Birren B."/>
        </authorList>
    </citation>
    <scope>NUCLEOTIDE SEQUENCE [LARGE SCALE GENOMIC DNA]</scope>
    <source>
        <strain evidence="5 6">YIT 11860</strain>
    </source>
</reference>
<dbReference type="eggNOG" id="COG4977">
    <property type="taxonomic scope" value="Bacteria"/>
</dbReference>
<evidence type="ECO:0000259" key="4">
    <source>
        <dbReference type="PROSITE" id="PS01124"/>
    </source>
</evidence>
<dbReference type="PATRIC" id="fig|742726.3.peg.992"/>
<dbReference type="HOGENOM" id="CLU_000445_88_6_10"/>
<dbReference type="InterPro" id="IPR003313">
    <property type="entry name" value="AraC-bd"/>
</dbReference>
<feature type="domain" description="HTH araC/xylS-type" evidence="4">
    <location>
        <begin position="197"/>
        <end position="295"/>
    </location>
</feature>
<dbReference type="PANTHER" id="PTHR43280:SF30">
    <property type="entry name" value="MMSAB OPERON REGULATORY PROTEIN"/>
    <property type="match status" value="1"/>
</dbReference>
<dbReference type="Gene3D" id="1.10.10.60">
    <property type="entry name" value="Homeodomain-like"/>
    <property type="match status" value="2"/>
</dbReference>
<accession>K0X119</accession>
<dbReference type="InterPro" id="IPR018062">
    <property type="entry name" value="HTH_AraC-typ_CS"/>
</dbReference>
<dbReference type="SUPFAM" id="SSF46689">
    <property type="entry name" value="Homeodomain-like"/>
    <property type="match status" value="2"/>
</dbReference>
<dbReference type="Proteomes" id="UP000006044">
    <property type="component" value="Unassembled WGS sequence"/>
</dbReference>
<keyword evidence="6" id="KW-1185">Reference proteome</keyword>
<dbReference type="SMART" id="SM00342">
    <property type="entry name" value="HTH_ARAC"/>
    <property type="match status" value="1"/>
</dbReference>
<dbReference type="Pfam" id="PF02311">
    <property type="entry name" value="AraC_binding"/>
    <property type="match status" value="1"/>
</dbReference>
<evidence type="ECO:0000256" key="3">
    <source>
        <dbReference type="ARBA" id="ARBA00023163"/>
    </source>
</evidence>
<dbReference type="GO" id="GO:0043565">
    <property type="term" value="F:sequence-specific DNA binding"/>
    <property type="evidence" value="ECO:0007669"/>
    <property type="project" value="InterPro"/>
</dbReference>
<dbReference type="PANTHER" id="PTHR43280">
    <property type="entry name" value="ARAC-FAMILY TRANSCRIPTIONAL REGULATOR"/>
    <property type="match status" value="1"/>
</dbReference>
<evidence type="ECO:0000256" key="1">
    <source>
        <dbReference type="ARBA" id="ARBA00023015"/>
    </source>
</evidence>
<keyword evidence="2" id="KW-0238">DNA-binding</keyword>
<dbReference type="EMBL" id="ADLE01000007">
    <property type="protein sequence ID" value="EJZ65197.1"/>
    <property type="molecule type" value="Genomic_DNA"/>
</dbReference>
<dbReference type="SUPFAM" id="SSF51215">
    <property type="entry name" value="Regulatory protein AraC"/>
    <property type="match status" value="1"/>
</dbReference>
<organism evidence="5 6">
    <name type="scientific">Barnesiella intestinihominis YIT 11860</name>
    <dbReference type="NCBI Taxonomy" id="742726"/>
    <lineage>
        <taxon>Bacteria</taxon>
        <taxon>Pseudomonadati</taxon>
        <taxon>Bacteroidota</taxon>
        <taxon>Bacteroidia</taxon>
        <taxon>Bacteroidales</taxon>
        <taxon>Barnesiellaceae</taxon>
        <taxon>Barnesiella</taxon>
    </lineage>
</organism>
<keyword evidence="1" id="KW-0805">Transcription regulation</keyword>
<dbReference type="Gene3D" id="2.60.120.280">
    <property type="entry name" value="Regulatory protein AraC"/>
    <property type="match status" value="1"/>
</dbReference>
<evidence type="ECO:0000313" key="5">
    <source>
        <dbReference type="EMBL" id="EJZ65197.1"/>
    </source>
</evidence>
<dbReference type="PROSITE" id="PS01124">
    <property type="entry name" value="HTH_ARAC_FAMILY_2"/>
    <property type="match status" value="1"/>
</dbReference>
<proteinExistence type="predicted"/>
<dbReference type="STRING" id="742726.HMPREF9448_00928"/>
<dbReference type="InterPro" id="IPR018060">
    <property type="entry name" value="HTH_AraC"/>
</dbReference>
<protein>
    <recommendedName>
        <fullName evidence="4">HTH araC/xylS-type domain-containing protein</fullName>
    </recommendedName>
</protein>
<keyword evidence="3" id="KW-0804">Transcription</keyword>
<dbReference type="AlphaFoldDB" id="K0X119"/>
<dbReference type="InterPro" id="IPR037923">
    <property type="entry name" value="HTH-like"/>
</dbReference>
<dbReference type="InterPro" id="IPR009057">
    <property type="entry name" value="Homeodomain-like_sf"/>
</dbReference>
<dbReference type="PROSITE" id="PS00041">
    <property type="entry name" value="HTH_ARAC_FAMILY_1"/>
    <property type="match status" value="1"/>
</dbReference>
<dbReference type="GO" id="GO:0003700">
    <property type="term" value="F:DNA-binding transcription factor activity"/>
    <property type="evidence" value="ECO:0007669"/>
    <property type="project" value="InterPro"/>
</dbReference>
<sequence>MNMEEKKSDALKYLRVNARDEEWGIVITTVGYQYVSPNHAYPLSKHPDNYNFKNEGKRTLNEYQLVYITRGEGYFSSRSCPKTHIEAGTMLLLFPGEWHKYYPDARTGWDEHWVGFRGFHIDNRVKSGFFTPSHCLFKIGTDDKIIDLYHEIMDKAEREKAGFQQIVSSIVLHLLGSVYYKDLNRSFNDDHMIDIINRARIMMKEEQTGNLSPETIAARLGVGYSLFRREFKRYSGISPGQYQQQLKLARAKELLSSSNLSIAEIAFELNFECVGQFSTFFRKKEGVTPSEFRRQRF</sequence>
<dbReference type="Pfam" id="PF12833">
    <property type="entry name" value="HTH_18"/>
    <property type="match status" value="1"/>
</dbReference>
<comment type="caution">
    <text evidence="5">The sequence shown here is derived from an EMBL/GenBank/DDBJ whole genome shotgun (WGS) entry which is preliminary data.</text>
</comment>
<gene>
    <name evidence="5" type="ORF">HMPREF9448_00928</name>
</gene>
<evidence type="ECO:0000256" key="2">
    <source>
        <dbReference type="ARBA" id="ARBA00023125"/>
    </source>
</evidence>